<dbReference type="CDD" id="cd04301">
    <property type="entry name" value="NAT_SF"/>
    <property type="match status" value="1"/>
</dbReference>
<proteinExistence type="predicted"/>
<evidence type="ECO:0000313" key="3">
    <source>
        <dbReference type="Proteomes" id="UP000676386"/>
    </source>
</evidence>
<name>A0ABS5J2C0_9BACT</name>
<dbReference type="Proteomes" id="UP000676386">
    <property type="component" value="Unassembled WGS sequence"/>
</dbReference>
<gene>
    <name evidence="2" type="ORF">KE626_18645</name>
</gene>
<dbReference type="PROSITE" id="PS51186">
    <property type="entry name" value="GNAT"/>
    <property type="match status" value="1"/>
</dbReference>
<dbReference type="SUPFAM" id="SSF55729">
    <property type="entry name" value="Acyl-CoA N-acyltransferases (Nat)"/>
    <property type="match status" value="1"/>
</dbReference>
<comment type="caution">
    <text evidence="2">The sequence shown here is derived from an EMBL/GenBank/DDBJ whole genome shotgun (WGS) entry which is preliminary data.</text>
</comment>
<protein>
    <submittedName>
        <fullName evidence="2">GNAT family N-acetyltransferase</fullName>
    </submittedName>
</protein>
<dbReference type="InterPro" id="IPR000182">
    <property type="entry name" value="GNAT_dom"/>
</dbReference>
<dbReference type="Pfam" id="PF00583">
    <property type="entry name" value="Acetyltransf_1"/>
    <property type="match status" value="1"/>
</dbReference>
<keyword evidence="3" id="KW-1185">Reference proteome</keyword>
<feature type="domain" description="N-acetyltransferase" evidence="1">
    <location>
        <begin position="2"/>
        <end position="150"/>
    </location>
</feature>
<accession>A0ABS5J2C0</accession>
<dbReference type="EMBL" id="JAGTXB010000009">
    <property type="protein sequence ID" value="MBS0029349.1"/>
    <property type="molecule type" value="Genomic_DNA"/>
</dbReference>
<dbReference type="InterPro" id="IPR016181">
    <property type="entry name" value="Acyl_CoA_acyltransferase"/>
</dbReference>
<sequence>MIDLVPVSIADEVIKRLYEDAFPKEERRPWDWQLALIATGELRVLRIARDGLFAGFVFYWQLPAFAFIEHFAVHPDARGGGAGTRVMELLEKELGTIILEVEPPITEQAIRRVKFYERLGYTTFPDTYQQPSYYPEFPPLALRLMYKGLPSALNFNYVRHQLYRYVYKQ</sequence>
<dbReference type="Gene3D" id="3.40.630.30">
    <property type="match status" value="1"/>
</dbReference>
<organism evidence="2 3">
    <name type="scientific">Chitinophaga hostae</name>
    <dbReference type="NCBI Taxonomy" id="2831022"/>
    <lineage>
        <taxon>Bacteria</taxon>
        <taxon>Pseudomonadati</taxon>
        <taxon>Bacteroidota</taxon>
        <taxon>Chitinophagia</taxon>
        <taxon>Chitinophagales</taxon>
        <taxon>Chitinophagaceae</taxon>
        <taxon>Chitinophaga</taxon>
    </lineage>
</organism>
<evidence type="ECO:0000259" key="1">
    <source>
        <dbReference type="PROSITE" id="PS51186"/>
    </source>
</evidence>
<evidence type="ECO:0000313" key="2">
    <source>
        <dbReference type="EMBL" id="MBS0029349.1"/>
    </source>
</evidence>
<dbReference type="RefSeq" id="WP_211974450.1">
    <property type="nucleotide sequence ID" value="NZ_CBFHAM010000054.1"/>
</dbReference>
<reference evidence="2 3" key="1">
    <citation type="submission" date="2021-04" db="EMBL/GenBank/DDBJ databases">
        <title>Chitinophaga sp. nov., isolated from the rhizosphere soil.</title>
        <authorList>
            <person name="He S."/>
        </authorList>
    </citation>
    <scope>NUCLEOTIDE SEQUENCE [LARGE SCALE GENOMIC DNA]</scope>
    <source>
        <strain evidence="2 3">2R12</strain>
    </source>
</reference>